<dbReference type="KEGG" id="tga:TGAM_1363"/>
<dbReference type="HOGENOM" id="CLU_345039_0_0_2"/>
<proteinExistence type="predicted"/>
<feature type="region of interest" description="Disordered" evidence="1">
    <location>
        <begin position="23"/>
        <end position="68"/>
    </location>
</feature>
<dbReference type="GeneID" id="7988422"/>
<protein>
    <submittedName>
        <fullName evidence="2">Uncharacterized protein</fullName>
    </submittedName>
</protein>
<accession>C5A6K3</accession>
<dbReference type="OrthoDB" id="97438at2157"/>
<evidence type="ECO:0000256" key="1">
    <source>
        <dbReference type="SAM" id="MobiDB-lite"/>
    </source>
</evidence>
<dbReference type="EMBL" id="CP001398">
    <property type="protein sequence ID" value="ACS33865.1"/>
    <property type="molecule type" value="Genomic_DNA"/>
</dbReference>
<dbReference type="eggNOG" id="arCOG09753">
    <property type="taxonomic scope" value="Archaea"/>
</dbReference>
<keyword evidence="3" id="KW-1185">Reference proteome</keyword>
<dbReference type="PROSITE" id="PS51257">
    <property type="entry name" value="PROKAR_LIPOPROTEIN"/>
    <property type="match status" value="1"/>
</dbReference>
<reference evidence="2 3" key="1">
    <citation type="journal article" date="2007" name="Genome Biol.">
        <title>Genome analysis and genome-wide proteomics of Thermococcus gammatolerans, the most radioresistant organism known amongst the Archaea.</title>
        <authorList>
            <person name="Zivanovic Y."/>
            <person name="Armengaud J."/>
            <person name="Lagorce A."/>
            <person name="Leplat C."/>
            <person name="Guerin P."/>
            <person name="Dutertre M."/>
            <person name="Anthouard V."/>
            <person name="Forterre P."/>
            <person name="Wincker P."/>
            <person name="Confalonieri F."/>
        </authorList>
    </citation>
    <scope>NUCLEOTIDE SEQUENCE [LARGE SCALE GENOMIC DNA]</scope>
    <source>
        <strain evidence="3">DSM 15229 / JCM 11827 / EJ3</strain>
    </source>
</reference>
<dbReference type="Proteomes" id="UP000001488">
    <property type="component" value="Chromosome"/>
</dbReference>
<dbReference type="PATRIC" id="fig|593117.10.peg.1362"/>
<feature type="compositionally biased region" description="Low complexity" evidence="1">
    <location>
        <begin position="33"/>
        <end position="60"/>
    </location>
</feature>
<name>C5A6K3_THEGJ</name>
<organism evidence="2 3">
    <name type="scientific">Thermococcus gammatolerans (strain DSM 15229 / JCM 11827 / EJ3)</name>
    <dbReference type="NCBI Taxonomy" id="593117"/>
    <lineage>
        <taxon>Archaea</taxon>
        <taxon>Methanobacteriati</taxon>
        <taxon>Methanobacteriota</taxon>
        <taxon>Thermococci</taxon>
        <taxon>Thermococcales</taxon>
        <taxon>Thermococcaceae</taxon>
        <taxon>Thermococcus</taxon>
    </lineage>
</organism>
<dbReference type="RefSeq" id="WP_015858977.1">
    <property type="nucleotide sequence ID" value="NC_012804.1"/>
</dbReference>
<evidence type="ECO:0000313" key="3">
    <source>
        <dbReference type="Proteomes" id="UP000001488"/>
    </source>
</evidence>
<sequence length="819" mass="91975">MRKILLGGLLVLLVFVAGCISGPSSGTEEKPSPGETTFSSTTTKTTPSPSETMSPTETTPRQTKTQVPSEDWAYLDLSLIPENEPKYSLHKGSLSDSSVSVEVLLIEGPAKFVKTSANWEASPGESSANNVVFQVNHDVYYFEVGPTGVYYEGGRVVGDLSDFVRFTEDKYLGWENGFVRIYSRSLNKYREKKDVMAYAATLINGEFAIVTSVEDNLTVTTFVNGEASSEEYSFDCPILSMHPAFTGDTISGFYMATTCGVYYVSPNLETYDSGLGDSAWIIISNDHDDLGTIVVYSKDLNEVVGLHYSAEHDEVLHSKPLSVSYRPDAASVSGLYLALARGTKLYLYELGEDGAYNNFGILDFPYPIRDVKINQLSGDQIEVGVAWKEGFAHIVGKPDDFRGEHSLSVGEEISTTGTQTSTPPAQAGLEGIFDIFTIEKVSFGELWGAKIHLEKTPDYRNVHDWLQIRVYEPAGLPEAYFAFGRYMVHVTASFRNFVESKSDFTKYDVTEVYELPSTPKDFTFGIYDTNDIFMAGQDGKLYLIYGGEWKEEPVGNEKVRCWKSKTYVTWDIDADGVNVMSRGGNNYFVGWKDDKIYVITYTNEQFYNAEEEGLPKVQPKEVQLPENIVAVYPLDYGRGFLIRTETGLYLYDVMGYFDYGPDKLYTLLTDAPGMTAVQIYTDDAYIYRDGTFTVVYVTSKYDANDKEVPTVNVVSSKIAIPGVRTFAPMFNTYNTQLAVGFDGKIALYNVTTSYYYDENNNEVYFLNLTLDQSFSVPFTPDYVYGEDECYCHVHKHDNYFYAWAGNDYYVLFGPKNRRW</sequence>
<gene>
    <name evidence="2" type="ordered locus">TGAM_1363</name>
</gene>
<dbReference type="AlphaFoldDB" id="C5A6K3"/>
<evidence type="ECO:0000313" key="2">
    <source>
        <dbReference type="EMBL" id="ACS33865.1"/>
    </source>
</evidence>
<dbReference type="PaxDb" id="593117-TGAM_1363"/>
<dbReference type="STRING" id="593117.TGAM_1363"/>